<dbReference type="RefSeq" id="WP_066621597.1">
    <property type="nucleotide sequence ID" value="NZ_FQXL01000004.1"/>
</dbReference>
<dbReference type="PATRIC" id="fig|1121326.3.peg.2058"/>
<comment type="caution">
    <text evidence="1">The sequence shown here is derived from an EMBL/GenBank/DDBJ whole genome shotgun (WGS) entry which is preliminary data.</text>
</comment>
<gene>
    <name evidence="1" type="ORF">CLMAG_20680</name>
</gene>
<protein>
    <submittedName>
        <fullName evidence="1">Uncharacterized protein</fullName>
    </submittedName>
</protein>
<organism evidence="1 2">
    <name type="scientific">Clostridium magnum DSM 2767</name>
    <dbReference type="NCBI Taxonomy" id="1121326"/>
    <lineage>
        <taxon>Bacteria</taxon>
        <taxon>Bacillati</taxon>
        <taxon>Bacillota</taxon>
        <taxon>Clostridia</taxon>
        <taxon>Eubacteriales</taxon>
        <taxon>Clostridiaceae</taxon>
        <taxon>Clostridium</taxon>
    </lineage>
</organism>
<dbReference type="EMBL" id="LWAE01000002">
    <property type="protein sequence ID" value="KZL92259.1"/>
    <property type="molecule type" value="Genomic_DNA"/>
</dbReference>
<dbReference type="Proteomes" id="UP000076603">
    <property type="component" value="Unassembled WGS sequence"/>
</dbReference>
<keyword evidence="2" id="KW-1185">Reference proteome</keyword>
<evidence type="ECO:0000313" key="1">
    <source>
        <dbReference type="EMBL" id="KZL92259.1"/>
    </source>
</evidence>
<dbReference type="AlphaFoldDB" id="A0A162T572"/>
<name>A0A162T572_9CLOT</name>
<sequence length="70" mass="8143">MENYRGYEITVIENNEKEYPFKAIARKGDKEVKHKGQSKTQAIDYVKKSINVIIEKIEAKNEVKLESDRG</sequence>
<accession>A0A162T572</accession>
<proteinExistence type="predicted"/>
<reference evidence="1 2" key="1">
    <citation type="submission" date="2016-04" db="EMBL/GenBank/DDBJ databases">
        <title>Genome sequence of Clostridium magnum DSM 2767.</title>
        <authorList>
            <person name="Poehlein A."/>
            <person name="Uhlig R."/>
            <person name="Fischer R."/>
            <person name="Bahl H."/>
            <person name="Daniel R."/>
        </authorList>
    </citation>
    <scope>NUCLEOTIDE SEQUENCE [LARGE SCALE GENOMIC DNA]</scope>
    <source>
        <strain evidence="1 2">DSM 2767</strain>
    </source>
</reference>
<dbReference type="OrthoDB" id="1918327at2"/>
<evidence type="ECO:0000313" key="2">
    <source>
        <dbReference type="Proteomes" id="UP000076603"/>
    </source>
</evidence>